<dbReference type="AlphaFoldDB" id="A0A3M7REC1"/>
<gene>
    <name evidence="1" type="ORF">BpHYR1_038341</name>
</gene>
<dbReference type="OrthoDB" id="7273888at2759"/>
<reference evidence="1 2" key="1">
    <citation type="journal article" date="2018" name="Sci. Rep.">
        <title>Genomic signatures of local adaptation to the degree of environmental predictability in rotifers.</title>
        <authorList>
            <person name="Franch-Gras L."/>
            <person name="Hahn C."/>
            <person name="Garcia-Roger E.M."/>
            <person name="Carmona M.J."/>
            <person name="Serra M."/>
            <person name="Gomez A."/>
        </authorList>
    </citation>
    <scope>NUCLEOTIDE SEQUENCE [LARGE SCALE GENOMIC DNA]</scope>
    <source>
        <strain evidence="1">HYR1</strain>
    </source>
</reference>
<accession>A0A3M7REC1</accession>
<keyword evidence="2" id="KW-1185">Reference proteome</keyword>
<evidence type="ECO:0000313" key="2">
    <source>
        <dbReference type="Proteomes" id="UP000276133"/>
    </source>
</evidence>
<dbReference type="EMBL" id="REGN01003634">
    <property type="protein sequence ID" value="RNA21625.1"/>
    <property type="molecule type" value="Genomic_DNA"/>
</dbReference>
<evidence type="ECO:0000313" key="1">
    <source>
        <dbReference type="EMBL" id="RNA21625.1"/>
    </source>
</evidence>
<sequence>MTKSDLVAHFTKQGITRSTIYNTINLMVFFRFLCVKFINSNIFIHGCLNKRLLPFIHDFHQDLDYVFWPDLASAQYSFLCTKWMNENVNYVTKDTNPLSIPQALPNKYKTVIRNKPIFLFGSKNWYFVVVCVKKVNRYNFAEFEYVFESPRKLYPGYVSLNFYCHNYYIQKVYIIFFNSIFAIDLDPNFKAQA</sequence>
<dbReference type="Proteomes" id="UP000276133">
    <property type="component" value="Unassembled WGS sequence"/>
</dbReference>
<protein>
    <submittedName>
        <fullName evidence="1">Glucosylceramidase 4</fullName>
    </submittedName>
</protein>
<organism evidence="1 2">
    <name type="scientific">Brachionus plicatilis</name>
    <name type="common">Marine rotifer</name>
    <name type="synonym">Brachionus muelleri</name>
    <dbReference type="NCBI Taxonomy" id="10195"/>
    <lineage>
        <taxon>Eukaryota</taxon>
        <taxon>Metazoa</taxon>
        <taxon>Spiralia</taxon>
        <taxon>Gnathifera</taxon>
        <taxon>Rotifera</taxon>
        <taxon>Eurotatoria</taxon>
        <taxon>Monogononta</taxon>
        <taxon>Pseudotrocha</taxon>
        <taxon>Ploima</taxon>
        <taxon>Brachionidae</taxon>
        <taxon>Brachionus</taxon>
    </lineage>
</organism>
<comment type="caution">
    <text evidence="1">The sequence shown here is derived from an EMBL/GenBank/DDBJ whole genome shotgun (WGS) entry which is preliminary data.</text>
</comment>
<proteinExistence type="predicted"/>
<name>A0A3M7REC1_BRAPC</name>